<keyword evidence="12" id="KW-0648">Protein biosynthesis</keyword>
<dbReference type="InterPro" id="IPR001222">
    <property type="entry name" value="Znf_TFIIS"/>
</dbReference>
<dbReference type="Gene3D" id="1.20.930.10">
    <property type="entry name" value="Conserved domain common to transcription factors TFIIS, elongin A, CRSP70"/>
    <property type="match status" value="1"/>
</dbReference>
<keyword evidence="5 7" id="KW-0539">Nucleus</keyword>
<keyword evidence="8" id="KW-0238">DNA-binding</keyword>
<comment type="subcellular location">
    <subcellularLocation>
        <location evidence="1 7 8">Nucleus</location>
    </subcellularLocation>
</comment>
<dbReference type="CDD" id="cd13749">
    <property type="entry name" value="Zn-ribbon_TFIIS"/>
    <property type="match status" value="1"/>
</dbReference>
<comment type="similarity">
    <text evidence="8">Belongs to the TFS-II family.</text>
</comment>
<dbReference type="SMART" id="SM00440">
    <property type="entry name" value="ZnF_C2C2"/>
    <property type="match status" value="1"/>
</dbReference>
<dbReference type="SUPFAM" id="SSF57783">
    <property type="entry name" value="Zinc beta-ribbon"/>
    <property type="match status" value="1"/>
</dbReference>
<dbReference type="GO" id="GO:0003677">
    <property type="term" value="F:DNA binding"/>
    <property type="evidence" value="ECO:0007669"/>
    <property type="project" value="UniProtKB-KW"/>
</dbReference>
<evidence type="ECO:0000256" key="1">
    <source>
        <dbReference type="ARBA" id="ARBA00004123"/>
    </source>
</evidence>
<dbReference type="PROSITE" id="PS51319">
    <property type="entry name" value="TFIIS_N"/>
    <property type="match status" value="1"/>
</dbReference>
<dbReference type="GO" id="GO:0003746">
    <property type="term" value="F:translation elongation factor activity"/>
    <property type="evidence" value="ECO:0007669"/>
    <property type="project" value="UniProtKB-KW"/>
</dbReference>
<name>A0AAD7LXF6_QUISA</name>
<evidence type="ECO:0000259" key="11">
    <source>
        <dbReference type="PROSITE" id="PS51321"/>
    </source>
</evidence>
<keyword evidence="3 6" id="KW-0863">Zinc-finger</keyword>
<sequence length="370" mass="41966">MENELVELFETARKAADAASSADGGAEESRCLDVLEQLKKFPVNYQILVSTQVGKHLKHLTKHPRKKIQAFATDLIEIWKRIIVKETSKNKNGNSDNKVESANVETVKAEKVQKTPSVKVEKVLKKETLKVEKTERNGISSSEKARKVQVDVVKTEKIDSVANVKIENIIKEEKQVSGMKKPPSRPAATPKLASMIKSNDVMRDKIREILREALSRVSGESEGDVLEEVDACDPIRVAVTVESVLFEKWGPSNGAQKVKYRSLMFNLKDSKNPDFRRKVLIGEVKPERLLNMTTEEMASDQRQQEIQQIKEKALFDCERGQQPKATTDEFKCGRCGQRKCTYYQMQTRSADEPMTTYVTCVVCNNHWKFC</sequence>
<keyword evidence="12" id="KW-0251">Elongation factor</keyword>
<keyword evidence="8" id="KW-0804">Transcription</keyword>
<dbReference type="InterPro" id="IPR035441">
    <property type="entry name" value="TFIIS/LEDGF_dom_sf"/>
</dbReference>
<dbReference type="Gene3D" id="2.20.25.10">
    <property type="match status" value="1"/>
</dbReference>
<keyword evidence="8" id="KW-0805">Transcription regulation</keyword>
<dbReference type="InterPro" id="IPR003618">
    <property type="entry name" value="TFIIS_cen_dom"/>
</dbReference>
<dbReference type="Pfam" id="PF01096">
    <property type="entry name" value="Zn_ribbon_TFIIS"/>
    <property type="match status" value="1"/>
</dbReference>
<keyword evidence="13" id="KW-1185">Reference proteome</keyword>
<feature type="domain" description="TFIIS central" evidence="11">
    <location>
        <begin position="202"/>
        <end position="325"/>
    </location>
</feature>
<evidence type="ECO:0000313" key="12">
    <source>
        <dbReference type="EMBL" id="KAJ7965161.1"/>
    </source>
</evidence>
<evidence type="ECO:0000259" key="10">
    <source>
        <dbReference type="PROSITE" id="PS51319"/>
    </source>
</evidence>
<dbReference type="AlphaFoldDB" id="A0AAD7LXF6"/>
<evidence type="ECO:0000256" key="8">
    <source>
        <dbReference type="RuleBase" id="RU368078"/>
    </source>
</evidence>
<dbReference type="GO" id="GO:0008270">
    <property type="term" value="F:zinc ion binding"/>
    <property type="evidence" value="ECO:0007669"/>
    <property type="project" value="UniProtKB-UniRule"/>
</dbReference>
<feature type="domain" description="TFIIS-type" evidence="9">
    <location>
        <begin position="328"/>
        <end position="368"/>
    </location>
</feature>
<reference evidence="12" key="1">
    <citation type="journal article" date="2023" name="Science">
        <title>Elucidation of the pathway for biosynthesis of saponin adjuvants from the soapbark tree.</title>
        <authorList>
            <person name="Reed J."/>
            <person name="Orme A."/>
            <person name="El-Demerdash A."/>
            <person name="Owen C."/>
            <person name="Martin L.B.B."/>
            <person name="Misra R.C."/>
            <person name="Kikuchi S."/>
            <person name="Rejzek M."/>
            <person name="Martin A.C."/>
            <person name="Harkess A."/>
            <person name="Leebens-Mack J."/>
            <person name="Louveau T."/>
            <person name="Stephenson M.J."/>
            <person name="Osbourn A."/>
        </authorList>
    </citation>
    <scope>NUCLEOTIDE SEQUENCE</scope>
    <source>
        <strain evidence="12">S10</strain>
    </source>
</reference>
<dbReference type="Pfam" id="PF07500">
    <property type="entry name" value="TFIIS_M"/>
    <property type="match status" value="1"/>
</dbReference>
<accession>A0AAD7LXF6</accession>
<dbReference type="SUPFAM" id="SSF47676">
    <property type="entry name" value="Conserved domain common to transcription factors TFIIS, elongin A, CRSP70"/>
    <property type="match status" value="1"/>
</dbReference>
<feature type="domain" description="TFIIS N-terminal" evidence="10">
    <location>
        <begin position="7"/>
        <end position="86"/>
    </location>
</feature>
<dbReference type="NCBIfam" id="TIGR01385">
    <property type="entry name" value="TFSII"/>
    <property type="match status" value="1"/>
</dbReference>
<dbReference type="Pfam" id="PF08711">
    <property type="entry name" value="Med26"/>
    <property type="match status" value="1"/>
</dbReference>
<dbReference type="PIRSF" id="PIRSF006704">
    <property type="entry name" value="TF_IIS"/>
    <property type="match status" value="1"/>
</dbReference>
<dbReference type="PROSITE" id="PS00466">
    <property type="entry name" value="ZF_TFIIS_1"/>
    <property type="match status" value="1"/>
</dbReference>
<evidence type="ECO:0000256" key="3">
    <source>
        <dbReference type="ARBA" id="ARBA00022771"/>
    </source>
</evidence>
<evidence type="ECO:0000313" key="13">
    <source>
        <dbReference type="Proteomes" id="UP001163823"/>
    </source>
</evidence>
<evidence type="ECO:0000256" key="2">
    <source>
        <dbReference type="ARBA" id="ARBA00022723"/>
    </source>
</evidence>
<dbReference type="SMART" id="SM00509">
    <property type="entry name" value="TFS2N"/>
    <property type="match status" value="1"/>
</dbReference>
<gene>
    <name evidence="12" type="ORF">O6P43_014856</name>
</gene>
<dbReference type="FunFam" id="2.20.25.10:FF:000001">
    <property type="entry name" value="Probable Transcription elongation factor S-II"/>
    <property type="match status" value="1"/>
</dbReference>
<proteinExistence type="inferred from homology"/>
<dbReference type="PROSITE" id="PS51133">
    <property type="entry name" value="ZF_TFIIS_2"/>
    <property type="match status" value="1"/>
</dbReference>
<comment type="function">
    <text evidence="8">Necessary for efficient RNA polymerase II transcription elongation past template-encoded arresting sites.</text>
</comment>
<evidence type="ECO:0000256" key="6">
    <source>
        <dbReference type="PROSITE-ProRule" id="PRU00472"/>
    </source>
</evidence>
<dbReference type="KEGG" id="qsa:O6P43_014856"/>
<dbReference type="InterPro" id="IPR035100">
    <property type="entry name" value="TF_IIS-typ"/>
</dbReference>
<protein>
    <recommendedName>
        <fullName evidence="8">Transcription elongation factor</fullName>
    </recommendedName>
</protein>
<dbReference type="InterPro" id="IPR017923">
    <property type="entry name" value="TFIIS_N"/>
</dbReference>
<keyword evidence="4 8" id="KW-0862">Zinc</keyword>
<dbReference type="PANTHER" id="PTHR11477:SF0">
    <property type="entry name" value="IP08861P-RELATED"/>
    <property type="match status" value="1"/>
</dbReference>
<dbReference type="GO" id="GO:0005634">
    <property type="term" value="C:nucleus"/>
    <property type="evidence" value="ECO:0007669"/>
    <property type="project" value="UniProtKB-SubCell"/>
</dbReference>
<evidence type="ECO:0000259" key="9">
    <source>
        <dbReference type="PROSITE" id="PS51133"/>
    </source>
</evidence>
<dbReference type="EMBL" id="JARAOO010000006">
    <property type="protein sequence ID" value="KAJ7965161.1"/>
    <property type="molecule type" value="Genomic_DNA"/>
</dbReference>
<dbReference type="PROSITE" id="PS51321">
    <property type="entry name" value="TFIIS_CENTRAL"/>
    <property type="match status" value="1"/>
</dbReference>
<keyword evidence="2 8" id="KW-0479">Metal-binding</keyword>
<dbReference type="GO" id="GO:0006368">
    <property type="term" value="P:transcription elongation by RNA polymerase II"/>
    <property type="evidence" value="ECO:0007669"/>
    <property type="project" value="InterPro"/>
</dbReference>
<dbReference type="InterPro" id="IPR006289">
    <property type="entry name" value="TFSII"/>
</dbReference>
<dbReference type="SMART" id="SM00510">
    <property type="entry name" value="TFS2M"/>
    <property type="match status" value="1"/>
</dbReference>
<dbReference type="SUPFAM" id="SSF46942">
    <property type="entry name" value="Elongation factor TFIIS domain 2"/>
    <property type="match status" value="1"/>
</dbReference>
<evidence type="ECO:0000256" key="7">
    <source>
        <dbReference type="PROSITE-ProRule" id="PRU00649"/>
    </source>
</evidence>
<comment type="caution">
    <text evidence="12">The sequence shown here is derived from an EMBL/GenBank/DDBJ whole genome shotgun (WGS) entry which is preliminary data.</text>
</comment>
<dbReference type="CDD" id="cd00183">
    <property type="entry name" value="TFIIS_I"/>
    <property type="match status" value="1"/>
</dbReference>
<organism evidence="12 13">
    <name type="scientific">Quillaja saponaria</name>
    <name type="common">Soap bark tree</name>
    <dbReference type="NCBI Taxonomy" id="32244"/>
    <lineage>
        <taxon>Eukaryota</taxon>
        <taxon>Viridiplantae</taxon>
        <taxon>Streptophyta</taxon>
        <taxon>Embryophyta</taxon>
        <taxon>Tracheophyta</taxon>
        <taxon>Spermatophyta</taxon>
        <taxon>Magnoliopsida</taxon>
        <taxon>eudicotyledons</taxon>
        <taxon>Gunneridae</taxon>
        <taxon>Pentapetalae</taxon>
        <taxon>rosids</taxon>
        <taxon>fabids</taxon>
        <taxon>Fabales</taxon>
        <taxon>Quillajaceae</taxon>
        <taxon>Quillaja</taxon>
    </lineage>
</organism>
<dbReference type="PANTHER" id="PTHR11477">
    <property type="entry name" value="TRANSCRIPTION FACTOR S-II ZINC FINGER DOMAIN-CONTAINING PROTEIN"/>
    <property type="match status" value="1"/>
</dbReference>
<evidence type="ECO:0000256" key="5">
    <source>
        <dbReference type="ARBA" id="ARBA00023242"/>
    </source>
</evidence>
<evidence type="ECO:0000256" key="4">
    <source>
        <dbReference type="ARBA" id="ARBA00022833"/>
    </source>
</evidence>
<dbReference type="InterPro" id="IPR036575">
    <property type="entry name" value="TFIIS_cen_dom_sf"/>
</dbReference>
<dbReference type="InterPro" id="IPR003617">
    <property type="entry name" value="TFIIS/CRSP70_N_sub"/>
</dbReference>
<dbReference type="Proteomes" id="UP001163823">
    <property type="component" value="Chromosome 6"/>
</dbReference>
<dbReference type="Gene3D" id="1.10.472.30">
    <property type="entry name" value="Transcription elongation factor S-II, central domain"/>
    <property type="match status" value="1"/>
</dbReference>